<sequence>MATARSRGNTSFSSSGEVSQACSNFYESEDLSFEPVEVPALNKIPNISKFDYDSNNKDGEILTLVAHKRHKNQRDLKRQISKAKARTNYLQTWRSTKSNVKSWCNNASSQRVRKQDDEHCAIVLLHQILKDTPCREKDTSSLHFFTKSKKRLPTPKIKERVILPALSQNCEKRMSHMLLPSSREDEILHELSHQSRKKRLQMFSTSSQKWWMHQVLSPNGVL</sequence>
<dbReference type="AlphaFoldDB" id="A0AAE1SD18"/>
<name>A0AAE1SD18_9SOLA</name>
<evidence type="ECO:0000313" key="1">
    <source>
        <dbReference type="EMBL" id="KAK4366696.1"/>
    </source>
</evidence>
<keyword evidence="2" id="KW-1185">Reference proteome</keyword>
<comment type="caution">
    <text evidence="1">The sequence shown here is derived from an EMBL/GenBank/DDBJ whole genome shotgun (WGS) entry which is preliminary data.</text>
</comment>
<gene>
    <name evidence="1" type="ORF">RND71_014576</name>
</gene>
<evidence type="ECO:0000313" key="2">
    <source>
        <dbReference type="Proteomes" id="UP001291623"/>
    </source>
</evidence>
<organism evidence="1 2">
    <name type="scientific">Anisodus tanguticus</name>
    <dbReference type="NCBI Taxonomy" id="243964"/>
    <lineage>
        <taxon>Eukaryota</taxon>
        <taxon>Viridiplantae</taxon>
        <taxon>Streptophyta</taxon>
        <taxon>Embryophyta</taxon>
        <taxon>Tracheophyta</taxon>
        <taxon>Spermatophyta</taxon>
        <taxon>Magnoliopsida</taxon>
        <taxon>eudicotyledons</taxon>
        <taxon>Gunneridae</taxon>
        <taxon>Pentapetalae</taxon>
        <taxon>asterids</taxon>
        <taxon>lamiids</taxon>
        <taxon>Solanales</taxon>
        <taxon>Solanaceae</taxon>
        <taxon>Solanoideae</taxon>
        <taxon>Hyoscyameae</taxon>
        <taxon>Anisodus</taxon>
    </lineage>
</organism>
<dbReference type="Proteomes" id="UP001291623">
    <property type="component" value="Unassembled WGS sequence"/>
</dbReference>
<accession>A0AAE1SD18</accession>
<reference evidence="1" key="1">
    <citation type="submission" date="2023-12" db="EMBL/GenBank/DDBJ databases">
        <title>Genome assembly of Anisodus tanguticus.</title>
        <authorList>
            <person name="Wang Y.-J."/>
        </authorList>
    </citation>
    <scope>NUCLEOTIDE SEQUENCE</scope>
    <source>
        <strain evidence="1">KB-2021</strain>
        <tissue evidence="1">Leaf</tissue>
    </source>
</reference>
<proteinExistence type="predicted"/>
<protein>
    <submittedName>
        <fullName evidence="1">Uncharacterized protein</fullName>
    </submittedName>
</protein>
<dbReference type="EMBL" id="JAVYJV010000007">
    <property type="protein sequence ID" value="KAK4366696.1"/>
    <property type="molecule type" value="Genomic_DNA"/>
</dbReference>